<organism evidence="2 3">
    <name type="scientific">Diplodia corticola</name>
    <dbReference type="NCBI Taxonomy" id="236234"/>
    <lineage>
        <taxon>Eukaryota</taxon>
        <taxon>Fungi</taxon>
        <taxon>Dikarya</taxon>
        <taxon>Ascomycota</taxon>
        <taxon>Pezizomycotina</taxon>
        <taxon>Dothideomycetes</taxon>
        <taxon>Dothideomycetes incertae sedis</taxon>
        <taxon>Botryosphaeriales</taxon>
        <taxon>Botryosphaeriaceae</taxon>
        <taxon>Diplodia</taxon>
    </lineage>
</organism>
<evidence type="ECO:0000256" key="1">
    <source>
        <dbReference type="SAM" id="MobiDB-lite"/>
    </source>
</evidence>
<dbReference type="OrthoDB" id="4689298at2759"/>
<evidence type="ECO:0000313" key="2">
    <source>
        <dbReference type="EMBL" id="OJD32320.1"/>
    </source>
</evidence>
<protein>
    <submittedName>
        <fullName evidence="2">Uncharacterized protein</fullName>
    </submittedName>
</protein>
<dbReference type="AlphaFoldDB" id="A0A1J9QV66"/>
<dbReference type="GeneID" id="31015673"/>
<sequence length="233" mass="26539">MPYEGSKNSVLPQEDRSQSPQTTHDEDTSLCLISGPTDPKAPAPEFYAFLEQFEGYPGGPFVYGRPVAFHTGTDRVNWTPYLLDANEMSTFAEFWKGKKHGKRTWLGLFTTIVESTVAANWWDQVWHCWGVAVITGSKGRGKHLLIYDCDPVPDAASKRRRDVLLGYQQRLVAFAEAQATLLGVWYNTDDSGTGQNRCVTHTCEWIKRMVMSGDRPLEDDDERIQNYIRLDRR</sequence>
<feature type="region of interest" description="Disordered" evidence="1">
    <location>
        <begin position="1"/>
        <end position="35"/>
    </location>
</feature>
<evidence type="ECO:0000313" key="3">
    <source>
        <dbReference type="Proteomes" id="UP000183809"/>
    </source>
</evidence>
<keyword evidence="3" id="KW-1185">Reference proteome</keyword>
<feature type="compositionally biased region" description="Basic and acidic residues" evidence="1">
    <location>
        <begin position="13"/>
        <end position="27"/>
    </location>
</feature>
<dbReference type="EMBL" id="MNUE01000039">
    <property type="protein sequence ID" value="OJD32320.1"/>
    <property type="molecule type" value="Genomic_DNA"/>
</dbReference>
<comment type="caution">
    <text evidence="2">The sequence shown here is derived from an EMBL/GenBank/DDBJ whole genome shotgun (WGS) entry which is preliminary data.</text>
</comment>
<reference evidence="2 3" key="1">
    <citation type="submission" date="2016-10" db="EMBL/GenBank/DDBJ databases">
        <title>Proteomics and genomics reveal pathogen-plant mechanisms compatible with a hemibiotrophic lifestyle of Diplodia corticola.</title>
        <authorList>
            <person name="Fernandes I."/>
            <person name="De Jonge R."/>
            <person name="Van De Peer Y."/>
            <person name="Devreese B."/>
            <person name="Alves A."/>
            <person name="Esteves A.C."/>
        </authorList>
    </citation>
    <scope>NUCLEOTIDE SEQUENCE [LARGE SCALE GENOMIC DNA]</scope>
    <source>
        <strain evidence="2 3">CBS 112549</strain>
    </source>
</reference>
<name>A0A1J9QV66_9PEZI</name>
<gene>
    <name evidence="2" type="ORF">BKCO1_3900098</name>
</gene>
<proteinExistence type="predicted"/>
<dbReference type="Proteomes" id="UP000183809">
    <property type="component" value="Unassembled WGS sequence"/>
</dbReference>
<accession>A0A1J9QV66</accession>
<dbReference type="RefSeq" id="XP_020128580.1">
    <property type="nucleotide sequence ID" value="XM_020275412.1"/>
</dbReference>
<feature type="compositionally biased region" description="Polar residues" evidence="1">
    <location>
        <begin position="1"/>
        <end position="11"/>
    </location>
</feature>